<proteinExistence type="predicted"/>
<dbReference type="eggNOG" id="ENOG5033A4N">
    <property type="taxonomic scope" value="Bacteria"/>
</dbReference>
<evidence type="ECO:0000313" key="2">
    <source>
        <dbReference type="Proteomes" id="UP000015042"/>
    </source>
</evidence>
<dbReference type="KEGG" id="sbz:A464_2030"/>
<dbReference type="PATRIC" id="fig|1197719.3.peg.2021"/>
<reference evidence="1 2" key="1">
    <citation type="submission" date="2013-07" db="EMBL/GenBank/DDBJ databases">
        <title>Genome sequence of Salmonella bongori N268-08 - a rare clinical isolate.</title>
        <authorList>
            <person name="Marti R."/>
            <person name="Hagens S."/>
            <person name="Loessner M.J."/>
            <person name="Klumpp J."/>
        </authorList>
    </citation>
    <scope>NUCLEOTIDE SEQUENCE [LARGE SCALE GENOMIC DNA]</scope>
    <source>
        <strain evidence="1 2">N268-08</strain>
    </source>
</reference>
<accession>S5N9C9</accession>
<dbReference type="Proteomes" id="UP000015042">
    <property type="component" value="Chromosome"/>
</dbReference>
<protein>
    <submittedName>
        <fullName evidence="1">Uncharacterized protein</fullName>
    </submittedName>
</protein>
<dbReference type="EMBL" id="CP006608">
    <property type="protein sequence ID" value="AGR59215.1"/>
    <property type="molecule type" value="Genomic_DNA"/>
</dbReference>
<name>S5N9C9_SALBN</name>
<dbReference type="HOGENOM" id="CLU_2957980_0_0_6"/>
<evidence type="ECO:0000313" key="1">
    <source>
        <dbReference type="EMBL" id="AGR59215.1"/>
    </source>
</evidence>
<gene>
    <name evidence="1" type="ORF">A464_2030</name>
</gene>
<sequence>MMERENLEAFKRATQAKDKKIMNQVIKDYCLSGVDMCNYATIDMMYKENLKASKQNLEW</sequence>
<organism evidence="1 2">
    <name type="scientific">Salmonella bongori N268-08</name>
    <dbReference type="NCBI Taxonomy" id="1197719"/>
    <lineage>
        <taxon>Bacteria</taxon>
        <taxon>Pseudomonadati</taxon>
        <taxon>Pseudomonadota</taxon>
        <taxon>Gammaproteobacteria</taxon>
        <taxon>Enterobacterales</taxon>
        <taxon>Enterobacteriaceae</taxon>
        <taxon>Salmonella</taxon>
    </lineage>
</organism>
<dbReference type="AlphaFoldDB" id="S5N9C9"/>